<evidence type="ECO:0000313" key="2">
    <source>
        <dbReference type="EMBL" id="JAD76966.1"/>
    </source>
</evidence>
<sequence>MLSVPKGTQTTSHYSKSREDQRSFSMAITEKETRLKNIVKRSSKSLSK</sequence>
<evidence type="ECO:0000256" key="1">
    <source>
        <dbReference type="SAM" id="MobiDB-lite"/>
    </source>
</evidence>
<feature type="region of interest" description="Disordered" evidence="1">
    <location>
        <begin position="1"/>
        <end position="28"/>
    </location>
</feature>
<organism evidence="2">
    <name type="scientific">Arundo donax</name>
    <name type="common">Giant reed</name>
    <name type="synonym">Donax arundinaceus</name>
    <dbReference type="NCBI Taxonomy" id="35708"/>
    <lineage>
        <taxon>Eukaryota</taxon>
        <taxon>Viridiplantae</taxon>
        <taxon>Streptophyta</taxon>
        <taxon>Embryophyta</taxon>
        <taxon>Tracheophyta</taxon>
        <taxon>Spermatophyta</taxon>
        <taxon>Magnoliopsida</taxon>
        <taxon>Liliopsida</taxon>
        <taxon>Poales</taxon>
        <taxon>Poaceae</taxon>
        <taxon>PACMAD clade</taxon>
        <taxon>Arundinoideae</taxon>
        <taxon>Arundineae</taxon>
        <taxon>Arundo</taxon>
    </lineage>
</organism>
<name>A0A0A9CMZ9_ARUDO</name>
<feature type="compositionally biased region" description="Polar residues" evidence="1">
    <location>
        <begin position="1"/>
        <end position="14"/>
    </location>
</feature>
<proteinExistence type="predicted"/>
<dbReference type="AlphaFoldDB" id="A0A0A9CMZ9"/>
<reference evidence="2" key="2">
    <citation type="journal article" date="2015" name="Data Brief">
        <title>Shoot transcriptome of the giant reed, Arundo donax.</title>
        <authorList>
            <person name="Barrero R.A."/>
            <person name="Guerrero F.D."/>
            <person name="Moolhuijzen P."/>
            <person name="Goolsby J.A."/>
            <person name="Tidwell J."/>
            <person name="Bellgard S.E."/>
            <person name="Bellgard M.I."/>
        </authorList>
    </citation>
    <scope>NUCLEOTIDE SEQUENCE</scope>
    <source>
        <tissue evidence="2">Shoot tissue taken approximately 20 cm above the soil surface</tissue>
    </source>
</reference>
<accession>A0A0A9CMZ9</accession>
<reference evidence="2" key="1">
    <citation type="submission" date="2014-09" db="EMBL/GenBank/DDBJ databases">
        <authorList>
            <person name="Magalhaes I.L.F."/>
            <person name="Oliveira U."/>
            <person name="Santos F.R."/>
            <person name="Vidigal T.H.D.A."/>
            <person name="Brescovit A.D."/>
            <person name="Santos A.J."/>
        </authorList>
    </citation>
    <scope>NUCLEOTIDE SEQUENCE</scope>
    <source>
        <tissue evidence="2">Shoot tissue taken approximately 20 cm above the soil surface</tissue>
    </source>
</reference>
<protein>
    <submittedName>
        <fullName evidence="2">Uncharacterized protein</fullName>
    </submittedName>
</protein>
<dbReference type="EMBL" id="GBRH01220929">
    <property type="protein sequence ID" value="JAD76966.1"/>
    <property type="molecule type" value="Transcribed_RNA"/>
</dbReference>